<dbReference type="InterPro" id="IPR004737">
    <property type="entry name" value="NO3_transporter_NarK/NarU-like"/>
</dbReference>
<evidence type="ECO:0000256" key="6">
    <source>
        <dbReference type="ARBA" id="ARBA00023063"/>
    </source>
</evidence>
<feature type="transmembrane region" description="Helical" evidence="8">
    <location>
        <begin position="141"/>
        <end position="165"/>
    </location>
</feature>
<feature type="transmembrane region" description="Helical" evidence="8">
    <location>
        <begin position="492"/>
        <end position="512"/>
    </location>
</feature>
<evidence type="ECO:0000259" key="10">
    <source>
        <dbReference type="PROSITE" id="PS50850"/>
    </source>
</evidence>
<evidence type="ECO:0000256" key="3">
    <source>
        <dbReference type="ARBA" id="ARBA00022448"/>
    </source>
</evidence>
<dbReference type="InterPro" id="IPR020846">
    <property type="entry name" value="MFS_dom"/>
</dbReference>
<dbReference type="EMBL" id="JANIEX010000809">
    <property type="protein sequence ID" value="KAJ3562977.1"/>
    <property type="molecule type" value="Genomic_DNA"/>
</dbReference>
<dbReference type="GO" id="GO:0015112">
    <property type="term" value="F:nitrate transmembrane transporter activity"/>
    <property type="evidence" value="ECO:0007669"/>
    <property type="project" value="UniProtKB-UniRule"/>
</dbReference>
<protein>
    <recommendedName>
        <fullName evidence="8">Nitrate/nitrite transporter</fullName>
    </recommendedName>
</protein>
<name>A0AAD5VRG3_9AGAR</name>
<comment type="caution">
    <text evidence="11">The sequence shown here is derived from an EMBL/GenBank/DDBJ whole genome shotgun (WGS) entry which is preliminary data.</text>
</comment>
<evidence type="ECO:0000256" key="4">
    <source>
        <dbReference type="ARBA" id="ARBA00022692"/>
    </source>
</evidence>
<dbReference type="NCBIfam" id="TIGR00886">
    <property type="entry name" value="2A0108"/>
    <property type="match status" value="1"/>
</dbReference>
<accession>A0AAD5VRG3</accession>
<feature type="transmembrane region" description="Helical" evidence="8">
    <location>
        <begin position="361"/>
        <end position="378"/>
    </location>
</feature>
<dbReference type="AlphaFoldDB" id="A0AAD5VRG3"/>
<feature type="transmembrane region" description="Helical" evidence="8">
    <location>
        <begin position="398"/>
        <end position="417"/>
    </location>
</feature>
<organism evidence="11 12">
    <name type="scientific">Leucocoprinus birnbaumii</name>
    <dbReference type="NCBI Taxonomy" id="56174"/>
    <lineage>
        <taxon>Eukaryota</taxon>
        <taxon>Fungi</taxon>
        <taxon>Dikarya</taxon>
        <taxon>Basidiomycota</taxon>
        <taxon>Agaricomycotina</taxon>
        <taxon>Agaricomycetes</taxon>
        <taxon>Agaricomycetidae</taxon>
        <taxon>Agaricales</taxon>
        <taxon>Agaricineae</taxon>
        <taxon>Agaricaceae</taxon>
        <taxon>Leucocoprinus</taxon>
    </lineage>
</organism>
<dbReference type="GO" id="GO:0042128">
    <property type="term" value="P:nitrate assimilation"/>
    <property type="evidence" value="ECO:0007669"/>
    <property type="project" value="UniProtKB-UniRule"/>
</dbReference>
<feature type="transmembrane region" description="Helical" evidence="8">
    <location>
        <begin position="177"/>
        <end position="197"/>
    </location>
</feature>
<keyword evidence="3 8" id="KW-0813">Transport</keyword>
<keyword evidence="8" id="KW-1003">Cell membrane</keyword>
<evidence type="ECO:0000256" key="2">
    <source>
        <dbReference type="ARBA" id="ARBA00008432"/>
    </source>
</evidence>
<dbReference type="SUPFAM" id="SSF103473">
    <property type="entry name" value="MFS general substrate transporter"/>
    <property type="match status" value="1"/>
</dbReference>
<dbReference type="PROSITE" id="PS50850">
    <property type="entry name" value="MFS"/>
    <property type="match status" value="1"/>
</dbReference>
<dbReference type="InterPro" id="IPR011701">
    <property type="entry name" value="MFS"/>
</dbReference>
<dbReference type="PANTHER" id="PTHR23515">
    <property type="entry name" value="HIGH-AFFINITY NITRATE TRANSPORTER 2.3"/>
    <property type="match status" value="1"/>
</dbReference>
<gene>
    <name evidence="11" type="ORF">NP233_g9238</name>
</gene>
<reference evidence="11" key="1">
    <citation type="submission" date="2022-07" db="EMBL/GenBank/DDBJ databases">
        <title>Genome Sequence of Leucocoprinus birnbaumii.</title>
        <authorList>
            <person name="Buettner E."/>
        </authorList>
    </citation>
    <scope>NUCLEOTIDE SEQUENCE</scope>
    <source>
        <strain evidence="11">VT141</strain>
    </source>
</reference>
<feature type="transmembrane region" description="Helical" evidence="8">
    <location>
        <begin position="209"/>
        <end position="233"/>
    </location>
</feature>
<dbReference type="InterPro" id="IPR044772">
    <property type="entry name" value="NO3_transporter"/>
</dbReference>
<sequence length="515" mass="55561">MPSSKKLRTSQAPPPFQWSHLWEPAIVNPVNLKSYTIPLFNLKDPYARAFHLSWLGFFVAFLSWFAFPPLIPDAIKSDLKLTNAQVGNSNVVALAATFVVRAMVGPLVDHWGPRKVMAGILILGAIPSGLAGTAHNAETLYALRFFIGILGASFVPCQAWTSAFFDKSRVGTANAFVGGWGNMGGGATFVIMTSLFQTLTTTHGLTKHIAWRVAFVIVPVPVLLGVAAMILIFGQDHPAGRWSDRHKLANSTGLQDKSTSEEQDFDHKKGSKGTADAVVIIQPVDAEDELAQIDATVVDVAVNKSLTFGTMIEIITSPLTWLPALAYLTTFGVELAIDSKMADVLFSLYNKRDPSFTQTTAGYYTSIFGFLNIVTRPLGGYLGDVIYRSFGTKGKKIWTVLCGLIMGVTLLAGGFYLQKNEMNGDARLSILIGVFSVSAIFSELGNGANFAMVPHCNAYNNGFMSGIVGSCGNLGGIIFALVFRFQTDAGKGFWIMGIICLAINVLISPIHVPES</sequence>
<dbReference type="InterPro" id="IPR036259">
    <property type="entry name" value="MFS_trans_sf"/>
</dbReference>
<evidence type="ECO:0000313" key="12">
    <source>
        <dbReference type="Proteomes" id="UP001213000"/>
    </source>
</evidence>
<feature type="region of interest" description="Disordered" evidence="9">
    <location>
        <begin position="250"/>
        <end position="270"/>
    </location>
</feature>
<comment type="similarity">
    <text evidence="2 8">Belongs to the major facilitator superfamily. Nitrate/nitrite porter (TC 2.A.1.8) family.</text>
</comment>
<dbReference type="GO" id="GO:0005886">
    <property type="term" value="C:plasma membrane"/>
    <property type="evidence" value="ECO:0007669"/>
    <property type="project" value="UniProtKB-SubCell"/>
</dbReference>
<feature type="domain" description="Major facilitator superfamily (MFS) profile" evidence="10">
    <location>
        <begin position="49"/>
        <end position="515"/>
    </location>
</feature>
<dbReference type="Pfam" id="PF07690">
    <property type="entry name" value="MFS_1"/>
    <property type="match status" value="1"/>
</dbReference>
<feature type="transmembrane region" description="Helical" evidence="8">
    <location>
        <begin position="463"/>
        <end position="485"/>
    </location>
</feature>
<comment type="subcellular location">
    <subcellularLocation>
        <location evidence="8">Cell membrane</location>
        <topology evidence="8">Multi-pass membrane protein</topology>
    </subcellularLocation>
    <subcellularLocation>
        <location evidence="1">Membrane</location>
        <topology evidence="1">Multi-pass membrane protein</topology>
    </subcellularLocation>
</comment>
<keyword evidence="12" id="KW-1185">Reference proteome</keyword>
<keyword evidence="4 8" id="KW-0812">Transmembrane</keyword>
<evidence type="ECO:0000256" key="7">
    <source>
        <dbReference type="ARBA" id="ARBA00023136"/>
    </source>
</evidence>
<feature type="transmembrane region" description="Helical" evidence="8">
    <location>
        <begin position="49"/>
        <end position="67"/>
    </location>
</feature>
<proteinExistence type="inferred from homology"/>
<keyword evidence="6 8" id="KW-0534">Nitrate assimilation</keyword>
<keyword evidence="7 8" id="KW-0472">Membrane</keyword>
<dbReference type="Proteomes" id="UP001213000">
    <property type="component" value="Unassembled WGS sequence"/>
</dbReference>
<dbReference type="GO" id="GO:0015113">
    <property type="term" value="F:nitrite transmembrane transporter activity"/>
    <property type="evidence" value="ECO:0007669"/>
    <property type="project" value="InterPro"/>
</dbReference>
<feature type="transmembrane region" description="Helical" evidence="8">
    <location>
        <begin position="429"/>
        <end position="451"/>
    </location>
</feature>
<evidence type="ECO:0000256" key="5">
    <source>
        <dbReference type="ARBA" id="ARBA00022989"/>
    </source>
</evidence>
<evidence type="ECO:0000256" key="1">
    <source>
        <dbReference type="ARBA" id="ARBA00004141"/>
    </source>
</evidence>
<evidence type="ECO:0000256" key="8">
    <source>
        <dbReference type="RuleBase" id="RU366033"/>
    </source>
</evidence>
<keyword evidence="5 8" id="KW-1133">Transmembrane helix</keyword>
<evidence type="ECO:0000256" key="9">
    <source>
        <dbReference type="SAM" id="MobiDB-lite"/>
    </source>
</evidence>
<evidence type="ECO:0000313" key="11">
    <source>
        <dbReference type="EMBL" id="KAJ3562977.1"/>
    </source>
</evidence>
<dbReference type="Gene3D" id="1.20.1250.20">
    <property type="entry name" value="MFS general substrate transporter like domains"/>
    <property type="match status" value="2"/>
</dbReference>
<feature type="transmembrane region" description="Helical" evidence="8">
    <location>
        <begin position="116"/>
        <end position="135"/>
    </location>
</feature>